<keyword evidence="2" id="KW-0732">Signal</keyword>
<dbReference type="Proteomes" id="UP000003639">
    <property type="component" value="Unassembled WGS sequence"/>
</dbReference>
<evidence type="ECO:0000259" key="3">
    <source>
        <dbReference type="PROSITE" id="PS51272"/>
    </source>
</evidence>
<dbReference type="Gene3D" id="3.40.33.10">
    <property type="entry name" value="CAP"/>
    <property type="match status" value="1"/>
</dbReference>
<dbReference type="InterPro" id="IPR001119">
    <property type="entry name" value="SLH_dom"/>
</dbReference>
<proteinExistence type="predicted"/>
<dbReference type="CDD" id="cd05379">
    <property type="entry name" value="CAP_bacterial"/>
    <property type="match status" value="1"/>
</dbReference>
<name>A6NYK8_9FIRM</name>
<dbReference type="InterPro" id="IPR035940">
    <property type="entry name" value="CAP_sf"/>
</dbReference>
<evidence type="ECO:0000313" key="4">
    <source>
        <dbReference type="EMBL" id="EDM98507.1"/>
    </source>
</evidence>
<evidence type="ECO:0000256" key="2">
    <source>
        <dbReference type="SAM" id="SignalP"/>
    </source>
</evidence>
<evidence type="ECO:0000256" key="1">
    <source>
        <dbReference type="ARBA" id="ARBA00022737"/>
    </source>
</evidence>
<dbReference type="Gene3D" id="2.60.40.1080">
    <property type="match status" value="1"/>
</dbReference>
<dbReference type="Pfam" id="PF00395">
    <property type="entry name" value="SLH"/>
    <property type="match status" value="1"/>
</dbReference>
<dbReference type="PROSITE" id="PS51272">
    <property type="entry name" value="SLH"/>
    <property type="match status" value="2"/>
</dbReference>
<dbReference type="STRING" id="411467.BACCAP_03309"/>
<organism evidence="4 5">
    <name type="scientific">Pseudoflavonifractor capillosus ATCC 29799</name>
    <dbReference type="NCBI Taxonomy" id="411467"/>
    <lineage>
        <taxon>Bacteria</taxon>
        <taxon>Bacillati</taxon>
        <taxon>Bacillota</taxon>
        <taxon>Clostridia</taxon>
        <taxon>Eubacteriales</taxon>
        <taxon>Oscillospiraceae</taxon>
        <taxon>Pseudoflavonifractor</taxon>
    </lineage>
</organism>
<feature type="domain" description="SLH" evidence="3">
    <location>
        <begin position="84"/>
        <end position="147"/>
    </location>
</feature>
<keyword evidence="5" id="KW-1185">Reference proteome</keyword>
<feature type="signal peptide" evidence="2">
    <location>
        <begin position="1"/>
        <end position="23"/>
    </location>
</feature>
<dbReference type="eggNOG" id="COG2340">
    <property type="taxonomic scope" value="Bacteria"/>
</dbReference>
<accession>A6NYK8</accession>
<sequence length="419" mass="44504">MRKLPILLLTATLALSLALPAYAAESSNEELKAASQYLSSHGIMVGDGEGNMNFSAPLTRAHLATILARLHGGSGQVEESRDFYAAQCKFQDVPDLARQYAGYCAYHGLMVGYGDGLFGAEDPVTPAAACTVILRYLALTDLVWDYNSACSTACDLGLSEPAMTAQGTISRGDLAVMLYRALTGNFQGTSAGAAGASVSISSYKGNILKAGTRSGLLVYPSDAQLELVSSNPEILTVEQIAGNWVAVAKSPGTASIFVVAADGEQVRLTITVSDVDEGRPAAGTDYADNLEIRTEILALVNQVRQEYGQSAAPADQSLMDAAQDYATRRNTWHDSQEECELVLAHGYPYGFSCNLTVFTSVSAEDVPKTAVKNWVNSPGHLRAMLDPKADSLGVGVVRYEGVTYCYLFVGMSGTINPYV</sequence>
<keyword evidence="1" id="KW-0677">Repeat</keyword>
<feature type="chain" id="PRO_5002700382" evidence="2">
    <location>
        <begin position="24"/>
        <end position="419"/>
    </location>
</feature>
<protein>
    <submittedName>
        <fullName evidence="4">SCP-like protein</fullName>
    </submittedName>
</protein>
<dbReference type="SUPFAM" id="SSF55797">
    <property type="entry name" value="PR-1-like"/>
    <property type="match status" value="1"/>
</dbReference>
<dbReference type="OrthoDB" id="9783944at2"/>
<dbReference type="RefSeq" id="WP_006573813.1">
    <property type="nucleotide sequence ID" value="NZ_AAXG02000032.1"/>
</dbReference>
<dbReference type="EMBL" id="AAXG02000032">
    <property type="protein sequence ID" value="EDM98507.1"/>
    <property type="molecule type" value="Genomic_DNA"/>
</dbReference>
<feature type="domain" description="SLH" evidence="3">
    <location>
        <begin position="18"/>
        <end position="81"/>
    </location>
</feature>
<reference evidence="4 5" key="1">
    <citation type="submission" date="2007-04" db="EMBL/GenBank/DDBJ databases">
        <authorList>
            <person name="Fulton L."/>
            <person name="Clifton S."/>
            <person name="Fulton B."/>
            <person name="Xu J."/>
            <person name="Minx P."/>
            <person name="Pepin K.H."/>
            <person name="Johnson M."/>
            <person name="Thiruvilangam P."/>
            <person name="Bhonagiri V."/>
            <person name="Nash W.E."/>
            <person name="Mardis E.R."/>
            <person name="Wilson R.K."/>
        </authorList>
    </citation>
    <scope>NUCLEOTIDE SEQUENCE [LARGE SCALE GENOMIC DNA]</scope>
    <source>
        <strain evidence="4 5">ATCC 29799</strain>
    </source>
</reference>
<dbReference type="InterPro" id="IPR014044">
    <property type="entry name" value="CAP_dom"/>
</dbReference>
<dbReference type="Pfam" id="PF00188">
    <property type="entry name" value="CAP"/>
    <property type="match status" value="1"/>
</dbReference>
<reference evidence="4 5" key="2">
    <citation type="submission" date="2007-06" db="EMBL/GenBank/DDBJ databases">
        <title>Draft genome sequence of Pseudoflavonifractor capillosus ATCC 29799.</title>
        <authorList>
            <person name="Sudarsanam P."/>
            <person name="Ley R."/>
            <person name="Guruge J."/>
            <person name="Turnbaugh P.J."/>
            <person name="Mahowald M."/>
            <person name="Liep D."/>
            <person name="Gordon J."/>
        </authorList>
    </citation>
    <scope>NUCLEOTIDE SEQUENCE [LARGE SCALE GENOMIC DNA]</scope>
    <source>
        <strain evidence="4 5">ATCC 29799</strain>
    </source>
</reference>
<evidence type="ECO:0000313" key="5">
    <source>
        <dbReference type="Proteomes" id="UP000003639"/>
    </source>
</evidence>
<gene>
    <name evidence="4" type="ORF">BACCAP_03309</name>
</gene>
<dbReference type="AlphaFoldDB" id="A6NYK8"/>
<comment type="caution">
    <text evidence="4">The sequence shown here is derived from an EMBL/GenBank/DDBJ whole genome shotgun (WGS) entry which is preliminary data.</text>
</comment>